<sequence>MPADFTLQLPVPCDLVVPRPVDPRGRQGPTRGQARGSQWRRCAPGLYVPAATATTVEQRVLEQSARLGTGAVTGWAALRWWGAAFFDGLAPDGRTPLPVPLLAGTDRLRPGAGVVVQRARVAPADVVLRGGVRVVGAQRALLDEARRHVPAPGTGLEAWEEALDEAAVSLSMAFGARVCSAAGLRDWLGPRRGVRHKGFVLAALARSVDDARSPMEVRLLRRWLRESELPEPLRNPVVRDLDGAFVGMPDLLDVELGLVGEFDGEVHRSRARHTADARRHAAFRGVGLEYVEFVGADLRTPGLVGRRLREAASRCRPELHRFVVVQ</sequence>
<name>A0ABT8TLI9_9ACTN</name>
<evidence type="ECO:0000313" key="2">
    <source>
        <dbReference type="EMBL" id="MDO3394838.1"/>
    </source>
</evidence>
<dbReference type="RefSeq" id="WP_302705843.1">
    <property type="nucleotide sequence ID" value="NZ_JAULSC010000002.1"/>
</dbReference>
<evidence type="ECO:0000313" key="3">
    <source>
        <dbReference type="Proteomes" id="UP001168363"/>
    </source>
</evidence>
<evidence type="ECO:0008006" key="4">
    <source>
        <dbReference type="Google" id="ProtNLM"/>
    </source>
</evidence>
<feature type="region of interest" description="Disordered" evidence="1">
    <location>
        <begin position="18"/>
        <end position="38"/>
    </location>
</feature>
<dbReference type="Proteomes" id="UP001168363">
    <property type="component" value="Unassembled WGS sequence"/>
</dbReference>
<keyword evidence="3" id="KW-1185">Reference proteome</keyword>
<protein>
    <recommendedName>
        <fullName evidence="4">DUF559 domain-containing protein</fullName>
    </recommendedName>
</protein>
<organism evidence="2 3">
    <name type="scientific">Nocardioides cremeus</name>
    <dbReference type="NCBI Taxonomy" id="3058044"/>
    <lineage>
        <taxon>Bacteria</taxon>
        <taxon>Bacillati</taxon>
        <taxon>Actinomycetota</taxon>
        <taxon>Actinomycetes</taxon>
        <taxon>Propionibacteriales</taxon>
        <taxon>Nocardioidaceae</taxon>
        <taxon>Nocardioides</taxon>
    </lineage>
</organism>
<comment type="caution">
    <text evidence="2">The sequence shown here is derived from an EMBL/GenBank/DDBJ whole genome shotgun (WGS) entry which is preliminary data.</text>
</comment>
<gene>
    <name evidence="2" type="ORF">QWJ41_03845</name>
</gene>
<accession>A0ABT8TLI9</accession>
<reference evidence="2" key="1">
    <citation type="submission" date="2023-06" db="EMBL/GenBank/DDBJ databases">
        <title>Genome sequence of Nocardioides sp. SOB44.</title>
        <authorList>
            <person name="Zhang G."/>
        </authorList>
    </citation>
    <scope>NUCLEOTIDE SEQUENCE</scope>
    <source>
        <strain evidence="2">SOB44</strain>
    </source>
</reference>
<dbReference type="EMBL" id="JAULSC010000002">
    <property type="protein sequence ID" value="MDO3394838.1"/>
    <property type="molecule type" value="Genomic_DNA"/>
</dbReference>
<proteinExistence type="predicted"/>
<evidence type="ECO:0000256" key="1">
    <source>
        <dbReference type="SAM" id="MobiDB-lite"/>
    </source>
</evidence>